<gene>
    <name evidence="8" type="primary">LOC117656810</name>
</gene>
<dbReference type="RefSeq" id="XP_060545281.1">
    <property type="nucleotide sequence ID" value="XM_060689298.1"/>
</dbReference>
<evidence type="ECO:0000256" key="1">
    <source>
        <dbReference type="ARBA" id="ARBA00004401"/>
    </source>
</evidence>
<evidence type="ECO:0000313" key="8">
    <source>
        <dbReference type="RefSeq" id="XP_060545281.1"/>
    </source>
</evidence>
<dbReference type="GeneID" id="117656810"/>
<keyword evidence="5" id="KW-1133">Transmembrane helix</keyword>
<evidence type="ECO:0000259" key="6">
    <source>
        <dbReference type="PROSITE" id="PS50041"/>
    </source>
</evidence>
<reference evidence="8" key="1">
    <citation type="submission" date="2025-08" db="UniProtKB">
        <authorList>
            <consortium name="RefSeq"/>
        </authorList>
    </citation>
    <scope>IDENTIFICATION</scope>
    <source>
        <tissue evidence="8">Blood</tissue>
    </source>
</reference>
<dbReference type="SMART" id="SM00034">
    <property type="entry name" value="CLECT"/>
    <property type="match status" value="1"/>
</dbReference>
<evidence type="ECO:0000256" key="3">
    <source>
        <dbReference type="ARBA" id="ARBA00022525"/>
    </source>
</evidence>
<dbReference type="InterPro" id="IPR033992">
    <property type="entry name" value="NKR-like_CTLD"/>
</dbReference>
<dbReference type="Gene3D" id="3.10.100.10">
    <property type="entry name" value="Mannose-Binding Protein A, subunit A"/>
    <property type="match status" value="1"/>
</dbReference>
<dbReference type="SUPFAM" id="SSF56436">
    <property type="entry name" value="C-type lectin-like"/>
    <property type="match status" value="1"/>
</dbReference>
<evidence type="ECO:0000313" key="7">
    <source>
        <dbReference type="Proteomes" id="UP001652622"/>
    </source>
</evidence>
<dbReference type="Proteomes" id="UP001652622">
    <property type="component" value="Unplaced"/>
</dbReference>
<sequence length="225" mass="26075">MFKTPKVGPAKRSPQKGVPRELRISLDSDLSGLRIRGPSQGSSSSEVQDEWLPHIPKNAQNWSCSVIGLLCICVIFFLLVTLMNLKVLNCSICKIQWMQLSEKCYFFRNRKMNWESSQRFCQEEDAELMVVSNKDEMQFLKFHASMHYYLDPKTYKYDKFWIGLVYDIAERKWLWLDGTAYKPSRYGILGDHGCAYIQNDTLHSQPCGKVAKSICETTVQFGWSM</sequence>
<keyword evidence="5" id="KW-0472">Membrane</keyword>
<name>A0ABM3ZA88_PANGU</name>
<dbReference type="InterPro" id="IPR001304">
    <property type="entry name" value="C-type_lectin-like"/>
</dbReference>
<comment type="subcellular location">
    <subcellularLocation>
        <location evidence="1">Cell membrane</location>
        <topology evidence="1">Single-pass type II membrane protein</topology>
    </subcellularLocation>
    <subcellularLocation>
        <location evidence="2">Secreted</location>
    </subcellularLocation>
</comment>
<dbReference type="PANTHER" id="PTHR45710">
    <property type="entry name" value="C-TYPE LECTIN DOMAIN-CONTAINING PROTEIN 180"/>
    <property type="match status" value="1"/>
</dbReference>
<dbReference type="PANTHER" id="PTHR45710:SF29">
    <property type="entry name" value="C-TYPE LECTIN DOMAIN FAMILY 9 MEMBER A-LIKE ISOFORM X1"/>
    <property type="match status" value="1"/>
</dbReference>
<protein>
    <submittedName>
        <fullName evidence="8">C-type lectin domain family 2 member B-like isoform X2</fullName>
    </submittedName>
</protein>
<organism evidence="7 8">
    <name type="scientific">Pantherophis guttatus</name>
    <name type="common">Corn snake</name>
    <name type="synonym">Elaphe guttata</name>
    <dbReference type="NCBI Taxonomy" id="94885"/>
    <lineage>
        <taxon>Eukaryota</taxon>
        <taxon>Metazoa</taxon>
        <taxon>Chordata</taxon>
        <taxon>Craniata</taxon>
        <taxon>Vertebrata</taxon>
        <taxon>Euteleostomi</taxon>
        <taxon>Lepidosauria</taxon>
        <taxon>Squamata</taxon>
        <taxon>Bifurcata</taxon>
        <taxon>Unidentata</taxon>
        <taxon>Episquamata</taxon>
        <taxon>Toxicofera</taxon>
        <taxon>Serpentes</taxon>
        <taxon>Colubroidea</taxon>
        <taxon>Colubridae</taxon>
        <taxon>Colubrinae</taxon>
        <taxon>Pantherophis</taxon>
    </lineage>
</organism>
<keyword evidence="5" id="KW-0812">Transmembrane</keyword>
<evidence type="ECO:0000256" key="4">
    <source>
        <dbReference type="ARBA" id="ARBA00022734"/>
    </source>
</evidence>
<dbReference type="PROSITE" id="PS50041">
    <property type="entry name" value="C_TYPE_LECTIN_2"/>
    <property type="match status" value="1"/>
</dbReference>
<dbReference type="CDD" id="cd03593">
    <property type="entry name" value="CLECT_NK_receptors_like"/>
    <property type="match status" value="1"/>
</dbReference>
<dbReference type="InterPro" id="IPR016186">
    <property type="entry name" value="C-type_lectin-like/link_sf"/>
</dbReference>
<feature type="transmembrane region" description="Helical" evidence="5">
    <location>
        <begin position="62"/>
        <end position="85"/>
    </location>
</feature>
<accession>A0ABM3ZA88</accession>
<feature type="domain" description="C-type lectin" evidence="6">
    <location>
        <begin position="100"/>
        <end position="216"/>
    </location>
</feature>
<dbReference type="InterPro" id="IPR016187">
    <property type="entry name" value="CTDL_fold"/>
</dbReference>
<proteinExistence type="predicted"/>
<dbReference type="Pfam" id="PF00059">
    <property type="entry name" value="Lectin_C"/>
    <property type="match status" value="1"/>
</dbReference>
<dbReference type="InterPro" id="IPR050828">
    <property type="entry name" value="C-type_lectin/matrix_domain"/>
</dbReference>
<keyword evidence="7" id="KW-1185">Reference proteome</keyword>
<evidence type="ECO:0000256" key="5">
    <source>
        <dbReference type="SAM" id="Phobius"/>
    </source>
</evidence>
<keyword evidence="4" id="KW-0430">Lectin</keyword>
<evidence type="ECO:0000256" key="2">
    <source>
        <dbReference type="ARBA" id="ARBA00004613"/>
    </source>
</evidence>
<keyword evidence="3" id="KW-0964">Secreted</keyword>